<dbReference type="InterPro" id="IPR004101">
    <property type="entry name" value="Mur_ligase_C"/>
</dbReference>
<evidence type="ECO:0000259" key="12">
    <source>
        <dbReference type="Pfam" id="PF02875"/>
    </source>
</evidence>
<evidence type="ECO:0000259" key="13">
    <source>
        <dbReference type="Pfam" id="PF08245"/>
    </source>
</evidence>
<comment type="catalytic activity">
    <reaction evidence="10">
        <text>(6S)-5,6,7,8-tetrahydrofolyl-(gamma-L-Glu)(n) + L-glutamate + ATP = (6S)-5,6,7,8-tetrahydrofolyl-(gamma-L-Glu)(n+1) + ADP + phosphate + H(+)</text>
        <dbReference type="Rhea" id="RHEA:10580"/>
        <dbReference type="Rhea" id="RHEA-COMP:14738"/>
        <dbReference type="Rhea" id="RHEA-COMP:14740"/>
        <dbReference type="ChEBI" id="CHEBI:15378"/>
        <dbReference type="ChEBI" id="CHEBI:29985"/>
        <dbReference type="ChEBI" id="CHEBI:30616"/>
        <dbReference type="ChEBI" id="CHEBI:43474"/>
        <dbReference type="ChEBI" id="CHEBI:141005"/>
        <dbReference type="ChEBI" id="CHEBI:456216"/>
        <dbReference type="EC" id="6.3.2.17"/>
    </reaction>
</comment>
<dbReference type="InterPro" id="IPR013221">
    <property type="entry name" value="Mur_ligase_cen"/>
</dbReference>
<evidence type="ECO:0000313" key="17">
    <source>
        <dbReference type="Proteomes" id="UP000596035"/>
    </source>
</evidence>
<evidence type="ECO:0000256" key="10">
    <source>
        <dbReference type="ARBA" id="ARBA00047493"/>
    </source>
</evidence>
<keyword evidence="4 11" id="KW-0436">Ligase</keyword>
<dbReference type="Proteomes" id="UP000596035">
    <property type="component" value="Chromosome"/>
</dbReference>
<reference evidence="14" key="1">
    <citation type="journal article" date="2017" name="Genome Announc.">
        <title>High-Quality Whole-Genome Sequences of the Oligo-Mouse-Microbiota Bacterial Community.</title>
        <authorList>
            <person name="Garzetti D."/>
            <person name="Brugiroux S."/>
            <person name="Bunk B."/>
            <person name="Pukall R."/>
            <person name="McCoy K.D."/>
            <person name="Macpherson A.J."/>
            <person name="Stecher B."/>
        </authorList>
    </citation>
    <scope>NUCLEOTIDE SEQUENCE</scope>
    <source>
        <strain evidence="14">KB18</strain>
    </source>
</reference>
<proteinExistence type="inferred from homology"/>
<dbReference type="PIRSF" id="PIRSF001563">
    <property type="entry name" value="Folylpolyglu_synth"/>
    <property type="match status" value="1"/>
</dbReference>
<dbReference type="PANTHER" id="PTHR11136:SF0">
    <property type="entry name" value="DIHYDROFOLATE SYNTHETASE-RELATED"/>
    <property type="match status" value="1"/>
</dbReference>
<feature type="domain" description="Mur ligase C-terminal" evidence="12">
    <location>
        <begin position="293"/>
        <end position="411"/>
    </location>
</feature>
<comment type="similarity">
    <text evidence="2 11">Belongs to the folylpolyglutamate synthase family.</text>
</comment>
<evidence type="ECO:0000256" key="3">
    <source>
        <dbReference type="ARBA" id="ARBA00013025"/>
    </source>
</evidence>
<dbReference type="InterPro" id="IPR018109">
    <property type="entry name" value="Folylpolyglutamate_synth_CS"/>
</dbReference>
<dbReference type="GO" id="GO:0004326">
    <property type="term" value="F:tetrahydrofolylpolyglutamate synthase activity"/>
    <property type="evidence" value="ECO:0007669"/>
    <property type="project" value="UniProtKB-EC"/>
</dbReference>
<evidence type="ECO:0000256" key="7">
    <source>
        <dbReference type="ARBA" id="ARBA00022840"/>
    </source>
</evidence>
<evidence type="ECO:0000313" key="16">
    <source>
        <dbReference type="Proteomes" id="UP000196710"/>
    </source>
</evidence>
<dbReference type="RefSeq" id="WP_066533466.1">
    <property type="nucleotide sequence ID" value="NZ_CP021422.1"/>
</dbReference>
<dbReference type="EMBL" id="CP021422">
    <property type="protein sequence ID" value="ASB40730.1"/>
    <property type="molecule type" value="Genomic_DNA"/>
</dbReference>
<reference evidence="16" key="2">
    <citation type="submission" date="2017-05" db="EMBL/GenBank/DDBJ databases">
        <title>Improved OligoMM genomes.</title>
        <authorList>
            <person name="Garzetti D."/>
        </authorList>
    </citation>
    <scope>NUCLEOTIDE SEQUENCE [LARGE SCALE GENOMIC DNA]</scope>
    <source>
        <strain evidence="16">KB18</strain>
    </source>
</reference>
<keyword evidence="6 11" id="KW-0547">Nucleotide-binding</keyword>
<dbReference type="GO" id="GO:0046872">
    <property type="term" value="F:metal ion binding"/>
    <property type="evidence" value="ECO:0007669"/>
    <property type="project" value="UniProtKB-KW"/>
</dbReference>
<dbReference type="Gene3D" id="3.40.1190.10">
    <property type="entry name" value="Mur-like, catalytic domain"/>
    <property type="match status" value="1"/>
</dbReference>
<organism evidence="15 17">
    <name type="scientific">Acutalibacter muris</name>
    <dbReference type="NCBI Taxonomy" id="1796620"/>
    <lineage>
        <taxon>Bacteria</taxon>
        <taxon>Bacillati</taxon>
        <taxon>Bacillota</taxon>
        <taxon>Clostridia</taxon>
        <taxon>Eubacteriales</taxon>
        <taxon>Acutalibacteraceae</taxon>
        <taxon>Acutalibacter</taxon>
    </lineage>
</organism>
<name>A0A1Z2XQM2_9FIRM</name>
<dbReference type="Pfam" id="PF08245">
    <property type="entry name" value="Mur_ligase_M"/>
    <property type="match status" value="1"/>
</dbReference>
<dbReference type="EC" id="6.3.2.17" evidence="3"/>
<comment type="cofactor">
    <cofactor evidence="1">
        <name>Mg(2+)</name>
        <dbReference type="ChEBI" id="CHEBI:18420"/>
    </cofactor>
</comment>
<dbReference type="GO" id="GO:0008841">
    <property type="term" value="F:dihydrofolate synthase activity"/>
    <property type="evidence" value="ECO:0007669"/>
    <property type="project" value="TreeGrafter"/>
</dbReference>
<dbReference type="SUPFAM" id="SSF53623">
    <property type="entry name" value="MurD-like peptide ligases, catalytic domain"/>
    <property type="match status" value="1"/>
</dbReference>
<sequence length="428" mass="46794">MTYQEAVEKIDSRLLFGMKPGLERMRALMDELGGPQEKVEFVHICGTNGKGSVCALVSSVLKESGYKTGLNISPYVLNFRERFQIDGQMITEEELAGEMDVIWPAVERLDARNIVISEFELVTAIALHWFAKKGCDIAVLEVGMGGLHDATNVIPTPAAAAVMSISLDHTAWLGDTVEQIALEKSGIIKRNGRVVLYPEQQYGVTEIIEGVCAERGAELHIPDIRQTQVWTEGVDGTDFVMGGIKLHTPFMGWHQINNAAVALELVKVLREQGFNISEENLAVGFKKAFIPARMELLSERPLCLLDGGHNPGCALALRGVLERYVPERKVAIMGMMADKDSAAALEILGPMFSKVITVRPDNPRSLSAEDLAATAARFCPEAVPVGSCREALDMALEDVSDREALIACGSFYLAGELRPLLLEKFPAR</sequence>
<evidence type="ECO:0000256" key="1">
    <source>
        <dbReference type="ARBA" id="ARBA00001946"/>
    </source>
</evidence>
<accession>A0A1Z2XQM2</accession>
<evidence type="ECO:0000256" key="2">
    <source>
        <dbReference type="ARBA" id="ARBA00008276"/>
    </source>
</evidence>
<keyword evidence="5" id="KW-0479">Metal-binding</keyword>
<dbReference type="InterPro" id="IPR036615">
    <property type="entry name" value="Mur_ligase_C_dom_sf"/>
</dbReference>
<dbReference type="KEGG" id="amur:ADH66_08710"/>
<dbReference type="InterPro" id="IPR036565">
    <property type="entry name" value="Mur-like_cat_sf"/>
</dbReference>
<dbReference type="PROSITE" id="PS01012">
    <property type="entry name" value="FOLYLPOLYGLU_SYNT_2"/>
    <property type="match status" value="1"/>
</dbReference>
<evidence type="ECO:0000313" key="14">
    <source>
        <dbReference type="EMBL" id="ASB40730.1"/>
    </source>
</evidence>
<dbReference type="InterPro" id="IPR001645">
    <property type="entry name" value="Folylpolyglutamate_synth"/>
</dbReference>
<protein>
    <recommendedName>
        <fullName evidence="3">tetrahydrofolate synthase</fullName>
        <ecNumber evidence="3">6.3.2.17</ecNumber>
    </recommendedName>
    <alternativeName>
        <fullName evidence="9">Tetrahydrofolylpolyglutamate synthase</fullName>
    </alternativeName>
</protein>
<dbReference type="Proteomes" id="UP000196710">
    <property type="component" value="Chromosome"/>
</dbReference>
<keyword evidence="16" id="KW-1185">Reference proteome</keyword>
<dbReference type="AlphaFoldDB" id="A0A1Z2XQM2"/>
<dbReference type="FunFam" id="3.40.1190.10:FF:000011">
    <property type="entry name" value="Folylpolyglutamate synthase/dihydrofolate synthase"/>
    <property type="match status" value="1"/>
</dbReference>
<evidence type="ECO:0000256" key="9">
    <source>
        <dbReference type="ARBA" id="ARBA00030592"/>
    </source>
</evidence>
<gene>
    <name evidence="14" type="ORF">ADH66_08710</name>
    <name evidence="15" type="ORF">I5Q82_18755</name>
</gene>
<dbReference type="NCBIfam" id="TIGR01499">
    <property type="entry name" value="folC"/>
    <property type="match status" value="1"/>
</dbReference>
<evidence type="ECO:0000256" key="11">
    <source>
        <dbReference type="PIRNR" id="PIRNR001563"/>
    </source>
</evidence>
<reference evidence="15 17" key="3">
    <citation type="submission" date="2020-11" db="EMBL/GenBank/DDBJ databases">
        <title>Closed and high quality bacterial genomes of the OMM12 community.</title>
        <authorList>
            <person name="Marbouty M."/>
            <person name="Lamy-Besnier Q."/>
            <person name="Debarbieux L."/>
            <person name="Koszul R."/>
        </authorList>
    </citation>
    <scope>NUCLEOTIDE SEQUENCE [LARGE SCALE GENOMIC DNA]</scope>
    <source>
        <strain evidence="15 17">KB18</strain>
    </source>
</reference>
<evidence type="ECO:0000256" key="4">
    <source>
        <dbReference type="ARBA" id="ARBA00022598"/>
    </source>
</evidence>
<dbReference type="Pfam" id="PF02875">
    <property type="entry name" value="Mur_ligase_C"/>
    <property type="match status" value="1"/>
</dbReference>
<evidence type="ECO:0000256" key="8">
    <source>
        <dbReference type="ARBA" id="ARBA00022842"/>
    </source>
</evidence>
<dbReference type="GO" id="GO:0005737">
    <property type="term" value="C:cytoplasm"/>
    <property type="evidence" value="ECO:0007669"/>
    <property type="project" value="TreeGrafter"/>
</dbReference>
<evidence type="ECO:0000256" key="5">
    <source>
        <dbReference type="ARBA" id="ARBA00022723"/>
    </source>
</evidence>
<dbReference type="Gene3D" id="3.90.190.20">
    <property type="entry name" value="Mur ligase, C-terminal domain"/>
    <property type="match status" value="1"/>
</dbReference>
<keyword evidence="8" id="KW-0460">Magnesium</keyword>
<dbReference type="PANTHER" id="PTHR11136">
    <property type="entry name" value="FOLYLPOLYGLUTAMATE SYNTHASE-RELATED"/>
    <property type="match status" value="1"/>
</dbReference>
<dbReference type="EMBL" id="CP065321">
    <property type="protein sequence ID" value="QQR30010.1"/>
    <property type="molecule type" value="Genomic_DNA"/>
</dbReference>
<keyword evidence="7 11" id="KW-0067">ATP-binding</keyword>
<dbReference type="GO" id="GO:0005524">
    <property type="term" value="F:ATP binding"/>
    <property type="evidence" value="ECO:0007669"/>
    <property type="project" value="UniProtKB-KW"/>
</dbReference>
<evidence type="ECO:0000313" key="15">
    <source>
        <dbReference type="EMBL" id="QQR30010.1"/>
    </source>
</evidence>
<feature type="domain" description="Mur ligase central" evidence="13">
    <location>
        <begin position="127"/>
        <end position="264"/>
    </location>
</feature>
<evidence type="ECO:0000256" key="6">
    <source>
        <dbReference type="ARBA" id="ARBA00022741"/>
    </source>
</evidence>
<dbReference type="SUPFAM" id="SSF53244">
    <property type="entry name" value="MurD-like peptide ligases, peptide-binding domain"/>
    <property type="match status" value="1"/>
</dbReference>